<organism evidence="5 6">
    <name type="scientific">Lichenicoccus roseus</name>
    <dbReference type="NCBI Taxonomy" id="2683649"/>
    <lineage>
        <taxon>Bacteria</taxon>
        <taxon>Pseudomonadati</taxon>
        <taxon>Pseudomonadota</taxon>
        <taxon>Alphaproteobacteria</taxon>
        <taxon>Acetobacterales</taxon>
        <taxon>Acetobacteraceae</taxon>
        <taxon>Lichenicoccus</taxon>
    </lineage>
</organism>
<dbReference type="OrthoDB" id="6115526at2"/>
<dbReference type="Pfam" id="PF09712">
    <property type="entry name" value="PHA_synth_III_E"/>
    <property type="match status" value="1"/>
</dbReference>
<proteinExistence type="predicted"/>
<dbReference type="RefSeq" id="WP_138327080.1">
    <property type="nucleotide sequence ID" value="NZ_VCDI01000006.1"/>
</dbReference>
<gene>
    <name evidence="5" type="ORF">FE263_16190</name>
</gene>
<evidence type="ECO:0000256" key="2">
    <source>
        <dbReference type="ARBA" id="ARBA00019066"/>
    </source>
</evidence>
<keyword evidence="6" id="KW-1185">Reference proteome</keyword>
<comment type="pathway">
    <text evidence="1">Biopolymer metabolism; poly-(R)-3-hydroxybutanoate biosynthesis.</text>
</comment>
<evidence type="ECO:0000256" key="1">
    <source>
        <dbReference type="ARBA" id="ARBA00004683"/>
    </source>
</evidence>
<dbReference type="InterPro" id="IPR010123">
    <property type="entry name" value="PHA_synth_III_E"/>
</dbReference>
<evidence type="ECO:0000256" key="3">
    <source>
        <dbReference type="ARBA" id="ARBA00022752"/>
    </source>
</evidence>
<feature type="region of interest" description="Disordered" evidence="4">
    <location>
        <begin position="285"/>
        <end position="339"/>
    </location>
</feature>
<name>A0A5R9J1M6_9PROT</name>
<protein>
    <recommendedName>
        <fullName evidence="2">Poly(3-hydroxyalkanoate) polymerase subunit PhaE</fullName>
    </recommendedName>
</protein>
<dbReference type="EMBL" id="VCDI01000006">
    <property type="protein sequence ID" value="TLU71442.1"/>
    <property type="molecule type" value="Genomic_DNA"/>
</dbReference>
<dbReference type="UniPathway" id="UPA00917"/>
<evidence type="ECO:0000313" key="5">
    <source>
        <dbReference type="EMBL" id="TLU71442.1"/>
    </source>
</evidence>
<evidence type="ECO:0000313" key="6">
    <source>
        <dbReference type="Proteomes" id="UP000305654"/>
    </source>
</evidence>
<feature type="compositionally biased region" description="Polar residues" evidence="4">
    <location>
        <begin position="326"/>
        <end position="339"/>
    </location>
</feature>
<keyword evidence="3" id="KW-0583">PHB biosynthesis</keyword>
<reference evidence="5 6" key="1">
    <citation type="submission" date="2019-05" db="EMBL/GenBank/DDBJ databases">
        <authorList>
            <person name="Pankratov T."/>
            <person name="Grouzdev D."/>
        </authorList>
    </citation>
    <scope>NUCLEOTIDE SEQUENCE [LARGE SCALE GENOMIC DNA]</scope>
    <source>
        <strain evidence="5 6">KEBCLARHB70R</strain>
    </source>
</reference>
<dbReference type="AlphaFoldDB" id="A0A5R9J1M6"/>
<accession>A0A5R9J1M6</accession>
<evidence type="ECO:0000256" key="4">
    <source>
        <dbReference type="SAM" id="MobiDB-lite"/>
    </source>
</evidence>
<dbReference type="GO" id="GO:0042619">
    <property type="term" value="P:poly-hydroxybutyrate biosynthetic process"/>
    <property type="evidence" value="ECO:0007669"/>
    <property type="project" value="UniProtKB-KW"/>
</dbReference>
<sequence>MSNAAKDGGLQAGIEAGHAMAEFWHAAGTAALQAQQDAARAFAGFFTLGARPGAEPADAAPLSTPGAHAGRPLSDLMQSASALHEKLLAAFMAAVSSGNAGVEAGWRAMTEPNAWLTGAMGFGATGLEAMQGPAAYLAEGPRFADLWTAERQQAAVTKAWLDMSRCRLEHGAIVLAAWIRAGQIFLGEMTAKTRVDQHPPAGRALLTLWTETANRELLETQRSEPFLRTQAALMRASTELKLAQREVVEAWANQFGLPTRTELDDVHRTVTTLRRELRLLQRQLRMPTAGQADPARVHPAYPPEPREPVAPVATRRGINGHKPRSSSKQVRPGQGSQRP</sequence>
<comment type="caution">
    <text evidence="5">The sequence shown here is derived from an EMBL/GenBank/DDBJ whole genome shotgun (WGS) entry which is preliminary data.</text>
</comment>
<dbReference type="Proteomes" id="UP000305654">
    <property type="component" value="Unassembled WGS sequence"/>
</dbReference>